<organism evidence="2 3">
    <name type="scientific">Flagellimonas olearia</name>
    <dbReference type="NCBI Taxonomy" id="552546"/>
    <lineage>
        <taxon>Bacteria</taxon>
        <taxon>Pseudomonadati</taxon>
        <taxon>Bacteroidota</taxon>
        <taxon>Flavobacteriia</taxon>
        <taxon>Flavobacteriales</taxon>
        <taxon>Flavobacteriaceae</taxon>
        <taxon>Flagellimonas</taxon>
    </lineage>
</organism>
<accession>A0A444VJQ7</accession>
<dbReference type="PROSITE" id="PS51704">
    <property type="entry name" value="GP_PDE"/>
    <property type="match status" value="1"/>
</dbReference>
<dbReference type="InterPro" id="IPR032160">
    <property type="entry name" value="DUF4996"/>
</dbReference>
<dbReference type="InterPro" id="IPR030395">
    <property type="entry name" value="GP_PDE_dom"/>
</dbReference>
<evidence type="ECO:0000259" key="1">
    <source>
        <dbReference type="PROSITE" id="PS51704"/>
    </source>
</evidence>
<name>A0A444VJQ7_9FLAO</name>
<gene>
    <name evidence="2" type="ORF">DN53_15280</name>
</gene>
<dbReference type="GO" id="GO:0005886">
    <property type="term" value="C:plasma membrane"/>
    <property type="evidence" value="ECO:0007669"/>
    <property type="project" value="TreeGrafter"/>
</dbReference>
<dbReference type="GO" id="GO:0008889">
    <property type="term" value="F:glycerophosphodiester phosphodiesterase activity"/>
    <property type="evidence" value="ECO:0007669"/>
    <property type="project" value="TreeGrafter"/>
</dbReference>
<proteinExistence type="predicted"/>
<sequence>MDTHWYKIMGLVIWFLVVSLQGVVGQEAHRPETSRAEQILQHLKNPSEDYIVVISHRGDWRYAPENSLMAIQRCIDLGVDVIELDFRLTKDGHLVAMHDYTVDRTTNGKGKVSELTLEEIKSFRLKNAAGVRHSGQQVPTLEEVMLLVKGKIMVNLDKTESKWVREAYEVLQRTGTVDHAIFKGNDDVKTMRDKYGSLMDSIIYMPKLWPENPDVKNFHQDYEDDLDPFYYETIFDTEDAEPLYIAKTIMKKKGDGFLAIALWDELCAGRTDEKALLEGPDSAWGWLLEQGANAIMTDRPEELIGYLSGKGLRNFDSLKE</sequence>
<protein>
    <recommendedName>
        <fullName evidence="1">GP-PDE domain-containing protein</fullName>
    </recommendedName>
</protein>
<dbReference type="PANTHER" id="PTHR46320:SF1">
    <property type="entry name" value="GLYCEROPHOSPHODIESTER PHOSPHODIESTERASE 1"/>
    <property type="match status" value="1"/>
</dbReference>
<dbReference type="CDD" id="cd08566">
    <property type="entry name" value="GDPD_AtGDE_like"/>
    <property type="match status" value="1"/>
</dbReference>
<dbReference type="EMBL" id="JJMP01000007">
    <property type="protein sequence ID" value="RYC50999.1"/>
    <property type="molecule type" value="Genomic_DNA"/>
</dbReference>
<dbReference type="Pfam" id="PF16387">
    <property type="entry name" value="DUF4996"/>
    <property type="match status" value="1"/>
</dbReference>
<keyword evidence="3" id="KW-1185">Reference proteome</keyword>
<dbReference type="Gene3D" id="3.20.20.190">
    <property type="entry name" value="Phosphatidylinositol (PI) phosphodiesterase"/>
    <property type="match status" value="1"/>
</dbReference>
<reference evidence="2 3" key="1">
    <citation type="submission" date="2014-04" db="EMBL/GenBank/DDBJ databases">
        <title>Whole genome of Muricauda olearia.</title>
        <authorList>
            <person name="Zhang X.-H."/>
            <person name="Tang K."/>
        </authorList>
    </citation>
    <scope>NUCLEOTIDE SEQUENCE [LARGE SCALE GENOMIC DNA]</scope>
    <source>
        <strain evidence="2 3">Th120</strain>
    </source>
</reference>
<comment type="caution">
    <text evidence="2">The sequence shown here is derived from an EMBL/GenBank/DDBJ whole genome shotgun (WGS) entry which is preliminary data.</text>
</comment>
<dbReference type="PANTHER" id="PTHR46320">
    <property type="entry name" value="GLYCEROPHOSPHODIESTER PHOSPHODIESTERASE 1"/>
    <property type="match status" value="1"/>
</dbReference>
<dbReference type="AlphaFoldDB" id="A0A444VJQ7"/>
<evidence type="ECO:0000313" key="3">
    <source>
        <dbReference type="Proteomes" id="UP000290261"/>
    </source>
</evidence>
<dbReference type="GO" id="GO:0006580">
    <property type="term" value="P:ethanolamine metabolic process"/>
    <property type="evidence" value="ECO:0007669"/>
    <property type="project" value="TreeGrafter"/>
</dbReference>
<feature type="domain" description="GP-PDE" evidence="1">
    <location>
        <begin position="51"/>
        <end position="307"/>
    </location>
</feature>
<dbReference type="InterPro" id="IPR017946">
    <property type="entry name" value="PLC-like_Pdiesterase_TIM-brl"/>
</dbReference>
<evidence type="ECO:0000313" key="2">
    <source>
        <dbReference type="EMBL" id="RYC50999.1"/>
    </source>
</evidence>
<dbReference type="GO" id="GO:0070291">
    <property type="term" value="P:N-acylethanolamine metabolic process"/>
    <property type="evidence" value="ECO:0007669"/>
    <property type="project" value="TreeGrafter"/>
</dbReference>
<dbReference type="GO" id="GO:0006644">
    <property type="term" value="P:phospholipid metabolic process"/>
    <property type="evidence" value="ECO:0007669"/>
    <property type="project" value="TreeGrafter"/>
</dbReference>
<dbReference type="SUPFAM" id="SSF51695">
    <property type="entry name" value="PLC-like phosphodiesterases"/>
    <property type="match status" value="1"/>
</dbReference>
<dbReference type="Proteomes" id="UP000290261">
    <property type="component" value="Unassembled WGS sequence"/>
</dbReference>
<dbReference type="Pfam" id="PF03009">
    <property type="entry name" value="GDPD"/>
    <property type="match status" value="1"/>
</dbReference>